<dbReference type="HOGENOM" id="CLU_1705486_0_0_1"/>
<evidence type="ECO:0000313" key="2">
    <source>
        <dbReference type="EMBL" id="EON97857.1"/>
    </source>
</evidence>
<dbReference type="Proteomes" id="UP000014074">
    <property type="component" value="Unassembled WGS sequence"/>
</dbReference>
<dbReference type="KEGG" id="tmn:UCRPA7_6613"/>
<accession>R8BEZ6</accession>
<dbReference type="eggNOG" id="ENOG502T2I9">
    <property type="taxonomic scope" value="Eukaryota"/>
</dbReference>
<keyword evidence="3" id="KW-1185">Reference proteome</keyword>
<dbReference type="AlphaFoldDB" id="R8BEZ6"/>
<dbReference type="RefSeq" id="XP_007917341.1">
    <property type="nucleotide sequence ID" value="XM_007919150.1"/>
</dbReference>
<sequence length="154" mass="15286">MASNRDPILPGGTTNAPAGTTGSAAIPPASGGTGEYGSAPNSGATAGLGRTEETKTFPKSTPETGTYGAPAGEANFTPSDAHGSNTGASIGKGIRGVFAQGHGIGETIRGNFNAALDGLAGSKEGEEKNAAIANKGEREFTNKEFEHGSTGRHL</sequence>
<proteinExistence type="predicted"/>
<feature type="compositionally biased region" description="Polar residues" evidence="1">
    <location>
        <begin position="76"/>
        <end position="88"/>
    </location>
</feature>
<feature type="region of interest" description="Disordered" evidence="1">
    <location>
        <begin position="127"/>
        <end position="154"/>
    </location>
</feature>
<protein>
    <submittedName>
        <fullName evidence="2">Uncharacterized protein</fullName>
    </submittedName>
</protein>
<evidence type="ECO:0000256" key="1">
    <source>
        <dbReference type="SAM" id="MobiDB-lite"/>
    </source>
</evidence>
<dbReference type="EMBL" id="KB933248">
    <property type="protein sequence ID" value="EON97857.1"/>
    <property type="molecule type" value="Genomic_DNA"/>
</dbReference>
<gene>
    <name evidence="2" type="ORF">UCRPA7_6613</name>
</gene>
<dbReference type="OrthoDB" id="2590867at2759"/>
<reference evidence="3" key="1">
    <citation type="journal article" date="2013" name="Genome Announc.">
        <title>Draft genome sequence of the ascomycete Phaeoacremonium aleophilum strain UCR-PA7, a causal agent of the esca disease complex in grapevines.</title>
        <authorList>
            <person name="Blanco-Ulate B."/>
            <person name="Rolshausen P."/>
            <person name="Cantu D."/>
        </authorList>
    </citation>
    <scope>NUCLEOTIDE SEQUENCE [LARGE SCALE GENOMIC DNA]</scope>
    <source>
        <strain evidence="3">UCR-PA7</strain>
    </source>
</reference>
<feature type="compositionally biased region" description="Low complexity" evidence="1">
    <location>
        <begin position="11"/>
        <end position="25"/>
    </location>
</feature>
<feature type="region of interest" description="Disordered" evidence="1">
    <location>
        <begin position="1"/>
        <end position="92"/>
    </location>
</feature>
<evidence type="ECO:0000313" key="3">
    <source>
        <dbReference type="Proteomes" id="UP000014074"/>
    </source>
</evidence>
<organism evidence="2 3">
    <name type="scientific">Phaeoacremonium minimum (strain UCR-PA7)</name>
    <name type="common">Esca disease fungus</name>
    <name type="synonym">Togninia minima</name>
    <dbReference type="NCBI Taxonomy" id="1286976"/>
    <lineage>
        <taxon>Eukaryota</taxon>
        <taxon>Fungi</taxon>
        <taxon>Dikarya</taxon>
        <taxon>Ascomycota</taxon>
        <taxon>Pezizomycotina</taxon>
        <taxon>Sordariomycetes</taxon>
        <taxon>Sordariomycetidae</taxon>
        <taxon>Togniniales</taxon>
        <taxon>Togniniaceae</taxon>
        <taxon>Phaeoacremonium</taxon>
    </lineage>
</organism>
<dbReference type="GeneID" id="19327288"/>
<name>R8BEZ6_PHAM7</name>